<dbReference type="EMBL" id="BX284606">
    <property type="protein sequence ID" value="CAB02664.1"/>
    <property type="molecule type" value="Genomic_DNA"/>
</dbReference>
<proteinExistence type="predicted"/>
<dbReference type="Bgee" id="WBGene00009026">
    <property type="expression patterns" value="Expressed in adult organism and 2 other cell types or tissues"/>
</dbReference>
<dbReference type="PIR" id="T21216">
    <property type="entry name" value="T21216"/>
</dbReference>
<dbReference type="eggNOG" id="ENOG502THUR">
    <property type="taxonomic scope" value="Eukaryota"/>
</dbReference>
<dbReference type="PANTHER" id="PTHR34850">
    <property type="entry name" value="PROTEIN CBG21297"/>
    <property type="match status" value="1"/>
</dbReference>
<dbReference type="AlphaFoldDB" id="Q93549"/>
<evidence type="ECO:0000313" key="2">
    <source>
        <dbReference type="Proteomes" id="UP000001940"/>
    </source>
</evidence>
<sequence>MEEIQLEKTIGPTGSSANISRKRANVADHKNHALLDFVETLVDHHQDLVILETDNTLETLDVMIEIPSFQCTKCRKQEVNVRDFVEHYLEHEVKVHRVSYEHLGVVKPEINDKIKEVVATVQSNGNIKKKVTNSNFTIRCSLDSPLASFLSMQYLKIYLDEVPSNKSFTRKYVKVELQRPEKQYNIHFDFTFIDRAVTRIKTERETKKQKKLVEYYEKKCQRAQVAEEDLLFKKNRTEEETKCLALALNLPENFTHMQLYMAMKSMADHKPNLPENTLKYDAAIDQEGNYMTKEQRKLISTLSNNFMYVSGSNRRCTRKKPVSSTE</sequence>
<dbReference type="OMA" id="CDINAFI"/>
<dbReference type="UCSC" id="F21G4.5">
    <property type="organism name" value="c. elegans"/>
</dbReference>
<evidence type="ECO:0000313" key="1">
    <source>
        <dbReference type="EMBL" id="CAB02664.1"/>
    </source>
</evidence>
<dbReference type="CTD" id="184794"/>
<dbReference type="GeneID" id="184794"/>
<dbReference type="PANTHER" id="PTHR34850:SF3">
    <property type="entry name" value="C2H2-TYPE DOMAIN-CONTAINING PROTEIN-RELATED"/>
    <property type="match status" value="1"/>
</dbReference>
<keyword evidence="2" id="KW-1185">Reference proteome</keyword>
<organism evidence="1 2">
    <name type="scientific">Caenorhabditis elegans</name>
    <dbReference type="NCBI Taxonomy" id="6239"/>
    <lineage>
        <taxon>Eukaryota</taxon>
        <taxon>Metazoa</taxon>
        <taxon>Ecdysozoa</taxon>
        <taxon>Nematoda</taxon>
        <taxon>Chromadorea</taxon>
        <taxon>Rhabditida</taxon>
        <taxon>Rhabditina</taxon>
        <taxon>Rhabditomorpha</taxon>
        <taxon>Rhabditoidea</taxon>
        <taxon>Rhabditidae</taxon>
        <taxon>Peloderinae</taxon>
        <taxon>Caenorhabditis</taxon>
    </lineage>
</organism>
<dbReference type="RefSeq" id="NP_509662.1">
    <property type="nucleotide sequence ID" value="NM_077261.1"/>
</dbReference>
<dbReference type="AGR" id="WB:WBGene00009026"/>
<name>Q93549_CAEEL</name>
<dbReference type="FunCoup" id="Q93549">
    <property type="interactions" value="278"/>
</dbReference>
<dbReference type="OrthoDB" id="5871691at2759"/>
<dbReference type="PaxDb" id="6239-F21G4.5"/>
<dbReference type="InParanoid" id="Q93549"/>
<dbReference type="KEGG" id="cel:CELE_F21G4.5"/>
<evidence type="ECO:0000313" key="3">
    <source>
        <dbReference type="WormBase" id="F21G4.5"/>
    </source>
</evidence>
<protein>
    <submittedName>
        <fullName evidence="1">C2H2-type domain-containing protein</fullName>
    </submittedName>
</protein>
<accession>Q93549</accession>
<dbReference type="Proteomes" id="UP000001940">
    <property type="component" value="Chromosome X"/>
</dbReference>
<dbReference type="HOGENOM" id="CLU_051735_0_0_1"/>
<dbReference type="PhylomeDB" id="Q93549"/>
<gene>
    <name evidence="1" type="ORF">CELE_F21G4.5</name>
    <name evidence="1 3" type="ORF">F21G4.5</name>
</gene>
<dbReference type="WormBase" id="F21G4.5">
    <property type="protein sequence ID" value="CE09551"/>
    <property type="gene ID" value="WBGene00009026"/>
</dbReference>
<reference evidence="1 2" key="1">
    <citation type="journal article" date="1998" name="Science">
        <title>Genome sequence of the nematode C. elegans: a platform for investigating biology.</title>
        <authorList>
            <consortium name="The C. elegans sequencing consortium"/>
            <person name="Sulson J.E."/>
            <person name="Waterston R."/>
        </authorList>
    </citation>
    <scope>NUCLEOTIDE SEQUENCE [LARGE SCALE GENOMIC DNA]</scope>
    <source>
        <strain evidence="1 2">Bristol N2</strain>
    </source>
</reference>